<feature type="domain" description="FAD/NAD(P)-binding" evidence="12">
    <location>
        <begin position="35"/>
        <end position="354"/>
    </location>
</feature>
<protein>
    <submittedName>
        <fullName evidence="13">Mercuric reductase</fullName>
    </submittedName>
</protein>
<evidence type="ECO:0000256" key="2">
    <source>
        <dbReference type="ARBA" id="ARBA00022630"/>
    </source>
</evidence>
<dbReference type="SUPFAM" id="SSF55424">
    <property type="entry name" value="FAD/NAD-linked reductases, dimerisation (C-terminal) domain"/>
    <property type="match status" value="1"/>
</dbReference>
<dbReference type="EMBL" id="CP015519">
    <property type="protein sequence ID" value="APG28716.1"/>
    <property type="molecule type" value="Genomic_DNA"/>
</dbReference>
<dbReference type="Gene3D" id="3.50.50.60">
    <property type="entry name" value="FAD/NAD(P)-binding domain"/>
    <property type="match status" value="2"/>
</dbReference>
<sequence>MDHHPLILPSTESNQALIDNVHPRDWINPQAAPCYNLVVIGGGPAGLVTAAGAAGLGAKVALVERSLLGGDCLNLGCVPSKCLIRSGRALHNARQSNPLGVLGTTGLQADFSEVMARLQKVRTGLSDHDSARRFSEELGVDVFLGQGRFAGPDRLLVGEQILTFKKAAICTGARAAAPPIPGLEEAGFLTNETVFALSELPPRLAVFGAGPIGCELAQAFARLGSEVTILEYGPRLLPREDQDAAAIVQETFAAEGIQLRFNVRTQQVERQGTERIITYEDNGHSSQLAVDQILVGIGRAPNIEDLGLETADVDFHPKAGVKVNDRLQTSNPRIFAAGDVCSLYKFTHTADAQARIIIANALFMGRQRNSRLVIPWATYTSPEIAHVGMYEKEARDRGYQVNTLTVPLGDTDRAQIDGETEGFARVHLKKGSDKILGATIVAQHAGEMIGEMALAVTNGIGLAAIGRTLHPYPTQAEIMKKLADAYNRSRLTPRLQKLLGLWLRWQRR</sequence>
<dbReference type="Proteomes" id="UP000182517">
    <property type="component" value="Chromosome"/>
</dbReference>
<proteinExistence type="inferred from homology"/>
<evidence type="ECO:0000256" key="1">
    <source>
        <dbReference type="ARBA" id="ARBA00007532"/>
    </source>
</evidence>
<evidence type="ECO:0000259" key="11">
    <source>
        <dbReference type="Pfam" id="PF02852"/>
    </source>
</evidence>
<feature type="binding site" evidence="8">
    <location>
        <position position="298"/>
    </location>
    <ligand>
        <name>NAD(+)</name>
        <dbReference type="ChEBI" id="CHEBI:57540"/>
    </ligand>
</feature>
<feature type="disulfide bond" description="Redox-active" evidence="9">
    <location>
        <begin position="72"/>
        <end position="77"/>
    </location>
</feature>
<dbReference type="PRINTS" id="PR00411">
    <property type="entry name" value="PNDRDTASEI"/>
</dbReference>
<dbReference type="FunFam" id="3.30.390.30:FF:000001">
    <property type="entry name" value="Dihydrolipoyl dehydrogenase"/>
    <property type="match status" value="1"/>
</dbReference>
<evidence type="ECO:0000256" key="3">
    <source>
        <dbReference type="ARBA" id="ARBA00022827"/>
    </source>
</evidence>
<dbReference type="GO" id="GO:0016668">
    <property type="term" value="F:oxidoreductase activity, acting on a sulfur group of donors, NAD(P) as acceptor"/>
    <property type="evidence" value="ECO:0007669"/>
    <property type="project" value="InterPro"/>
</dbReference>
<comment type="cofactor">
    <cofactor evidence="8">
        <name>FAD</name>
        <dbReference type="ChEBI" id="CHEBI:57692"/>
    </cofactor>
    <text evidence="8">Binds 1 FAD per subunit.</text>
</comment>
<comment type="similarity">
    <text evidence="1 10">Belongs to the class-I pyridine nucleotide-disulfide oxidoreductase family.</text>
</comment>
<dbReference type="FunFam" id="3.50.50.60:FF:000379">
    <property type="entry name" value="Mercuric reductase"/>
    <property type="match status" value="1"/>
</dbReference>
<evidence type="ECO:0000313" key="13">
    <source>
        <dbReference type="EMBL" id="APG28716.1"/>
    </source>
</evidence>
<evidence type="ECO:0000256" key="10">
    <source>
        <dbReference type="RuleBase" id="RU003691"/>
    </source>
</evidence>
<keyword evidence="7 10" id="KW-0676">Redox-active center</keyword>
<keyword evidence="5 10" id="KW-0560">Oxidoreductase</keyword>
<dbReference type="PANTHER" id="PTHR43014">
    <property type="entry name" value="MERCURIC REDUCTASE"/>
    <property type="match status" value="1"/>
</dbReference>
<keyword evidence="6" id="KW-1015">Disulfide bond</keyword>
<keyword evidence="14" id="KW-1185">Reference proteome</keyword>
<dbReference type="InterPro" id="IPR004099">
    <property type="entry name" value="Pyr_nucl-diS_OxRdtase_dimer"/>
</dbReference>
<dbReference type="InterPro" id="IPR001100">
    <property type="entry name" value="Pyr_nuc-diS_OxRdtase"/>
</dbReference>
<keyword evidence="4" id="KW-0521">NADP</keyword>
<dbReference type="Pfam" id="PF02852">
    <property type="entry name" value="Pyr_redox_dim"/>
    <property type="match status" value="1"/>
</dbReference>
<feature type="binding site" evidence="8">
    <location>
        <position position="147"/>
    </location>
    <ligand>
        <name>FAD</name>
        <dbReference type="ChEBI" id="CHEBI:57692"/>
    </ligand>
</feature>
<dbReference type="RefSeq" id="WP_072284740.1">
    <property type="nucleotide sequence ID" value="NZ_CP015519.1"/>
</dbReference>
<dbReference type="PRINTS" id="PR00368">
    <property type="entry name" value="FADPNR"/>
</dbReference>
<keyword evidence="8" id="KW-0547">Nucleotide-binding</keyword>
<dbReference type="AlphaFoldDB" id="A0A1L3GRY5"/>
<evidence type="ECO:0000256" key="8">
    <source>
        <dbReference type="PIRSR" id="PIRSR000350-3"/>
    </source>
</evidence>
<dbReference type="PROSITE" id="PS00076">
    <property type="entry name" value="PYRIDINE_REDOX_1"/>
    <property type="match status" value="1"/>
</dbReference>
<dbReference type="Gene3D" id="3.30.390.30">
    <property type="match status" value="1"/>
</dbReference>
<dbReference type="OrthoDB" id="9786429at2"/>
<evidence type="ECO:0000256" key="6">
    <source>
        <dbReference type="ARBA" id="ARBA00023157"/>
    </source>
</evidence>
<keyword evidence="2 10" id="KW-0285">Flavoprotein</keyword>
<dbReference type="Pfam" id="PF07992">
    <property type="entry name" value="Pyr_redox_2"/>
    <property type="match status" value="1"/>
</dbReference>
<evidence type="ECO:0000256" key="9">
    <source>
        <dbReference type="PIRSR" id="PIRSR000350-4"/>
    </source>
</evidence>
<dbReference type="SUPFAM" id="SSF51905">
    <property type="entry name" value="FAD/NAD(P)-binding domain"/>
    <property type="match status" value="1"/>
</dbReference>
<dbReference type="InterPro" id="IPR023753">
    <property type="entry name" value="FAD/NAD-binding_dom"/>
</dbReference>
<feature type="domain" description="Pyridine nucleotide-disulphide oxidoreductase dimerisation" evidence="11">
    <location>
        <begin position="374"/>
        <end position="482"/>
    </location>
</feature>
<gene>
    <name evidence="13" type="ORF">A7E78_13265</name>
</gene>
<reference evidence="13 14" key="1">
    <citation type="journal article" date="2017" name="Genome Announc.">
        <title>Complete Genome Sequences of Two Acetylene-Fermenting Pelobacter acetylenicus Strains.</title>
        <authorList>
            <person name="Sutton J.M."/>
            <person name="Baesman S.M."/>
            <person name="Fierst J.L."/>
            <person name="Poret-Peterson A.T."/>
            <person name="Oremland R.S."/>
            <person name="Dunlap D.S."/>
            <person name="Akob D.M."/>
        </authorList>
    </citation>
    <scope>NUCLEOTIDE SEQUENCE [LARGE SCALE GENOMIC DNA]</scope>
    <source>
        <strain evidence="13 14">SFB93</strain>
    </source>
</reference>
<dbReference type="NCBIfam" id="NF004991">
    <property type="entry name" value="PRK06370.1-3"/>
    <property type="match status" value="1"/>
</dbReference>
<feature type="binding site" evidence="8">
    <location>
        <position position="339"/>
    </location>
    <ligand>
        <name>FAD</name>
        <dbReference type="ChEBI" id="CHEBI:57692"/>
    </ligand>
</feature>
<dbReference type="GO" id="GO:0003955">
    <property type="term" value="F:NAD(P)H dehydrogenase (quinone) activity"/>
    <property type="evidence" value="ECO:0007669"/>
    <property type="project" value="TreeGrafter"/>
</dbReference>
<dbReference type="InterPro" id="IPR036188">
    <property type="entry name" value="FAD/NAD-bd_sf"/>
</dbReference>
<evidence type="ECO:0000259" key="12">
    <source>
        <dbReference type="Pfam" id="PF07992"/>
    </source>
</evidence>
<evidence type="ECO:0000256" key="4">
    <source>
        <dbReference type="ARBA" id="ARBA00022857"/>
    </source>
</evidence>
<dbReference type="PANTHER" id="PTHR43014:SF2">
    <property type="entry name" value="MERCURIC REDUCTASE"/>
    <property type="match status" value="1"/>
</dbReference>
<feature type="binding site" evidence="8">
    <location>
        <begin position="208"/>
        <end position="215"/>
    </location>
    <ligand>
        <name>NAD(+)</name>
        <dbReference type="ChEBI" id="CHEBI:57540"/>
    </ligand>
</feature>
<name>A0A1L3GRY5_9BACT</name>
<evidence type="ECO:0000313" key="14">
    <source>
        <dbReference type="Proteomes" id="UP000182517"/>
    </source>
</evidence>
<feature type="binding site" evidence="8">
    <location>
        <position position="81"/>
    </location>
    <ligand>
        <name>FAD</name>
        <dbReference type="ChEBI" id="CHEBI:57692"/>
    </ligand>
</feature>
<feature type="binding site" evidence="8">
    <location>
        <position position="231"/>
    </location>
    <ligand>
        <name>NAD(+)</name>
        <dbReference type="ChEBI" id="CHEBI:57540"/>
    </ligand>
</feature>
<evidence type="ECO:0000256" key="7">
    <source>
        <dbReference type="ARBA" id="ARBA00023284"/>
    </source>
</evidence>
<dbReference type="STRING" id="1842532.A7E78_13265"/>
<organism evidence="13 14">
    <name type="scientific">Syntrophotalea acetylenivorans</name>
    <dbReference type="NCBI Taxonomy" id="1842532"/>
    <lineage>
        <taxon>Bacteria</taxon>
        <taxon>Pseudomonadati</taxon>
        <taxon>Thermodesulfobacteriota</taxon>
        <taxon>Desulfuromonadia</taxon>
        <taxon>Desulfuromonadales</taxon>
        <taxon>Syntrophotaleaceae</taxon>
        <taxon>Syntrophotalea</taxon>
    </lineage>
</organism>
<keyword evidence="3 8" id="KW-0274">FAD</keyword>
<keyword evidence="8" id="KW-0520">NAD</keyword>
<dbReference type="InterPro" id="IPR012999">
    <property type="entry name" value="Pyr_OxRdtase_I_AS"/>
</dbReference>
<evidence type="ECO:0000256" key="5">
    <source>
        <dbReference type="ARBA" id="ARBA00023002"/>
    </source>
</evidence>
<dbReference type="PIRSF" id="PIRSF000350">
    <property type="entry name" value="Mercury_reductase_MerA"/>
    <property type="match status" value="1"/>
</dbReference>
<dbReference type="InterPro" id="IPR016156">
    <property type="entry name" value="FAD/NAD-linked_Rdtase_dimer_sf"/>
</dbReference>
<dbReference type="GO" id="GO:0050660">
    <property type="term" value="F:flavin adenine dinucleotide binding"/>
    <property type="evidence" value="ECO:0007669"/>
    <property type="project" value="TreeGrafter"/>
</dbReference>
<dbReference type="KEGG" id="pef:A7E78_13265"/>
<accession>A0A1L3GRY5</accession>